<proteinExistence type="predicted"/>
<sequence length="70" mass="7873">MSTYWRRQPLPTVKLDGVSVTVQRASDRQDLPYLKPGLMEIVLLQWPTGPSVELAVNQAYSKRVTTALTT</sequence>
<keyword evidence="2" id="KW-1185">Reference proteome</keyword>
<evidence type="ECO:0000313" key="1">
    <source>
        <dbReference type="EMBL" id="BBH17741.1"/>
    </source>
</evidence>
<dbReference type="Proteomes" id="UP000271573">
    <property type="component" value="Chromosome"/>
</dbReference>
<gene>
    <name evidence="1" type="ORF">Back2_20280</name>
</gene>
<dbReference type="EMBL" id="AP019307">
    <property type="protein sequence ID" value="BBH17741.1"/>
    <property type="molecule type" value="Genomic_DNA"/>
</dbReference>
<protein>
    <submittedName>
        <fullName evidence="1">Uncharacterized protein</fullName>
    </submittedName>
</protein>
<accession>A0A3G9IVM7</accession>
<organism evidence="1 2">
    <name type="scientific">Nocardioides baekrokdamisoli</name>
    <dbReference type="NCBI Taxonomy" id="1804624"/>
    <lineage>
        <taxon>Bacteria</taxon>
        <taxon>Bacillati</taxon>
        <taxon>Actinomycetota</taxon>
        <taxon>Actinomycetes</taxon>
        <taxon>Propionibacteriales</taxon>
        <taxon>Nocardioidaceae</taxon>
        <taxon>Nocardioides</taxon>
    </lineage>
</organism>
<evidence type="ECO:0000313" key="2">
    <source>
        <dbReference type="Proteomes" id="UP000271573"/>
    </source>
</evidence>
<reference evidence="1 2" key="1">
    <citation type="submission" date="2018-11" db="EMBL/GenBank/DDBJ databases">
        <title>Complete genome sequence of Nocardioides baekrokdamisoli strain KCTC 39748.</title>
        <authorList>
            <person name="Kang S.W."/>
            <person name="Lee K.C."/>
            <person name="Kim K.K."/>
            <person name="Kim J.S."/>
            <person name="Kim D.S."/>
            <person name="Ko S.H."/>
            <person name="Yang S.H."/>
            <person name="Shin Y.K."/>
            <person name="Lee J.S."/>
        </authorList>
    </citation>
    <scope>NUCLEOTIDE SEQUENCE [LARGE SCALE GENOMIC DNA]</scope>
    <source>
        <strain evidence="1 2">KCTC 39748</strain>
    </source>
</reference>
<name>A0A3G9IVM7_9ACTN</name>
<dbReference type="KEGG" id="nbe:Back2_20280"/>
<dbReference type="AlphaFoldDB" id="A0A3G9IVM7"/>